<sequence>MGRPDASSGMGATSFLSAAGFLRLGRGRAVGLVPGTSSEPSLLSLVFRRLRSFLDDLAADLSAPSGTALELGVEARLSGGVVLLGPTAVL</sequence>
<evidence type="ECO:0000313" key="1">
    <source>
        <dbReference type="EMBL" id="MXU86240.1"/>
    </source>
</evidence>
<reference evidence="1" key="1">
    <citation type="submission" date="2019-12" db="EMBL/GenBank/DDBJ databases">
        <title>An insight into the sialome of adult female Ixodes ricinus ticks feeding for 6 days.</title>
        <authorList>
            <person name="Perner J."/>
            <person name="Ribeiro J.M.C."/>
        </authorList>
    </citation>
    <scope>NUCLEOTIDE SEQUENCE</scope>
    <source>
        <strain evidence="1">Semi-engorged</strain>
        <tissue evidence="1">Salivary glands</tissue>
    </source>
</reference>
<proteinExistence type="predicted"/>
<protein>
    <submittedName>
        <fullName evidence="1">Uncharacterized protein</fullName>
    </submittedName>
</protein>
<organism evidence="1">
    <name type="scientific">Ixodes ricinus</name>
    <name type="common">Common tick</name>
    <name type="synonym">Acarus ricinus</name>
    <dbReference type="NCBI Taxonomy" id="34613"/>
    <lineage>
        <taxon>Eukaryota</taxon>
        <taxon>Metazoa</taxon>
        <taxon>Ecdysozoa</taxon>
        <taxon>Arthropoda</taxon>
        <taxon>Chelicerata</taxon>
        <taxon>Arachnida</taxon>
        <taxon>Acari</taxon>
        <taxon>Parasitiformes</taxon>
        <taxon>Ixodida</taxon>
        <taxon>Ixodoidea</taxon>
        <taxon>Ixodidae</taxon>
        <taxon>Ixodinae</taxon>
        <taxon>Ixodes</taxon>
    </lineage>
</organism>
<name>A0A6B0UBP7_IXORI</name>
<accession>A0A6B0UBP7</accession>
<dbReference type="AlphaFoldDB" id="A0A6B0UBP7"/>
<dbReference type="EMBL" id="GIFC01004157">
    <property type="protein sequence ID" value="MXU86240.1"/>
    <property type="molecule type" value="Transcribed_RNA"/>
</dbReference>